<keyword evidence="2" id="KW-0805">Transcription regulation</keyword>
<dbReference type="STRING" id="1095778.SAMN04489842_2387"/>
<feature type="DNA-binding region" description="H-T-H motif" evidence="5">
    <location>
        <begin position="37"/>
        <end position="56"/>
    </location>
</feature>
<keyword evidence="4" id="KW-0804">Transcription</keyword>
<dbReference type="SUPFAM" id="SSF48498">
    <property type="entry name" value="Tetracyclin repressor-like, C-terminal domain"/>
    <property type="match status" value="1"/>
</dbReference>
<keyword evidence="8" id="KW-1185">Reference proteome</keyword>
<dbReference type="PANTHER" id="PTHR30055:SF234">
    <property type="entry name" value="HTH-TYPE TRANSCRIPTIONAL REGULATOR BETI"/>
    <property type="match status" value="1"/>
</dbReference>
<dbReference type="Gene3D" id="1.10.357.10">
    <property type="entry name" value="Tetracycline Repressor, domain 2"/>
    <property type="match status" value="1"/>
</dbReference>
<protein>
    <submittedName>
        <fullName evidence="7">DNA-binding transcriptional regulator, AcrR family</fullName>
    </submittedName>
</protein>
<keyword evidence="1" id="KW-0678">Repressor</keyword>
<dbReference type="AlphaFoldDB" id="A0A1H1GE79"/>
<name>A0A1H1GE79_NATTX</name>
<dbReference type="PROSITE" id="PS50977">
    <property type="entry name" value="HTH_TETR_2"/>
    <property type="match status" value="1"/>
</dbReference>
<proteinExistence type="predicted"/>
<evidence type="ECO:0000313" key="8">
    <source>
        <dbReference type="Proteomes" id="UP000198848"/>
    </source>
</evidence>
<dbReference type="InterPro" id="IPR050109">
    <property type="entry name" value="HTH-type_TetR-like_transc_reg"/>
</dbReference>
<evidence type="ECO:0000256" key="2">
    <source>
        <dbReference type="ARBA" id="ARBA00023015"/>
    </source>
</evidence>
<dbReference type="Pfam" id="PF13977">
    <property type="entry name" value="TetR_C_6"/>
    <property type="match status" value="1"/>
</dbReference>
<reference evidence="8" key="1">
    <citation type="submission" date="2016-10" db="EMBL/GenBank/DDBJ databases">
        <authorList>
            <person name="Varghese N."/>
            <person name="Submissions S."/>
        </authorList>
    </citation>
    <scope>NUCLEOTIDE SEQUENCE [LARGE SCALE GENOMIC DNA]</scope>
    <source>
        <strain evidence="8">DSM 24767</strain>
    </source>
</reference>
<dbReference type="InterPro" id="IPR009057">
    <property type="entry name" value="Homeodomain-like_sf"/>
</dbReference>
<dbReference type="InterPro" id="IPR039538">
    <property type="entry name" value="BetI_C"/>
</dbReference>
<dbReference type="GO" id="GO:0003700">
    <property type="term" value="F:DNA-binding transcription factor activity"/>
    <property type="evidence" value="ECO:0007669"/>
    <property type="project" value="TreeGrafter"/>
</dbReference>
<evidence type="ECO:0000259" key="6">
    <source>
        <dbReference type="PROSITE" id="PS50977"/>
    </source>
</evidence>
<dbReference type="Pfam" id="PF00440">
    <property type="entry name" value="TetR_N"/>
    <property type="match status" value="1"/>
</dbReference>
<evidence type="ECO:0000256" key="1">
    <source>
        <dbReference type="ARBA" id="ARBA00022491"/>
    </source>
</evidence>
<evidence type="ECO:0000313" key="7">
    <source>
        <dbReference type="EMBL" id="SDR11415.1"/>
    </source>
</evidence>
<evidence type="ECO:0000256" key="4">
    <source>
        <dbReference type="ARBA" id="ARBA00023163"/>
    </source>
</evidence>
<dbReference type="PANTHER" id="PTHR30055">
    <property type="entry name" value="HTH-TYPE TRANSCRIPTIONAL REGULATOR RUTR"/>
    <property type="match status" value="1"/>
</dbReference>
<dbReference type="EMBL" id="FNLC01000002">
    <property type="protein sequence ID" value="SDR11415.1"/>
    <property type="molecule type" value="Genomic_DNA"/>
</dbReference>
<dbReference type="InterPro" id="IPR001647">
    <property type="entry name" value="HTH_TetR"/>
</dbReference>
<feature type="domain" description="HTH tetR-type" evidence="6">
    <location>
        <begin position="14"/>
        <end position="74"/>
    </location>
</feature>
<dbReference type="SUPFAM" id="SSF46689">
    <property type="entry name" value="Homeodomain-like"/>
    <property type="match status" value="1"/>
</dbReference>
<dbReference type="Proteomes" id="UP000198848">
    <property type="component" value="Unassembled WGS sequence"/>
</dbReference>
<dbReference type="InterPro" id="IPR036271">
    <property type="entry name" value="Tet_transcr_reg_TetR-rel_C_sf"/>
</dbReference>
<gene>
    <name evidence="7" type="ORF">SAMN04489842_2387</name>
</gene>
<sequence>MVGVVSDDVFDDPSGTREEILAATYQALVEHGYADLTIERIGDELEKSQSLIYHHYDGKDDLVLSCLEFMLERFEATMAEDELDDPRDRLERVVDWMLAPELDSEHRQFFATTLELRARANYDSAYRDHFTRSDRTFDRRIATIVREGIEQGEFRECDPEAVASTLMTLLTGALFRRSSVDDTEWLEGVREEVDAYLEQCVYATDE</sequence>
<dbReference type="GO" id="GO:0000976">
    <property type="term" value="F:transcription cis-regulatory region binding"/>
    <property type="evidence" value="ECO:0007669"/>
    <property type="project" value="TreeGrafter"/>
</dbReference>
<accession>A0A1H1GE79</accession>
<evidence type="ECO:0000256" key="3">
    <source>
        <dbReference type="ARBA" id="ARBA00023125"/>
    </source>
</evidence>
<evidence type="ECO:0000256" key="5">
    <source>
        <dbReference type="PROSITE-ProRule" id="PRU00335"/>
    </source>
</evidence>
<keyword evidence="3 5" id="KW-0238">DNA-binding</keyword>
<organism evidence="7 8">
    <name type="scientific">Natronobacterium texcoconense</name>
    <dbReference type="NCBI Taxonomy" id="1095778"/>
    <lineage>
        <taxon>Archaea</taxon>
        <taxon>Methanobacteriati</taxon>
        <taxon>Methanobacteriota</taxon>
        <taxon>Stenosarchaea group</taxon>
        <taxon>Halobacteria</taxon>
        <taxon>Halobacteriales</taxon>
        <taxon>Natrialbaceae</taxon>
        <taxon>Natronobacterium</taxon>
    </lineage>
</organism>